<protein>
    <submittedName>
        <fullName evidence="2">Uncharacterized protein</fullName>
    </submittedName>
</protein>
<keyword evidence="1" id="KW-0472">Membrane</keyword>
<dbReference type="EMBL" id="CP009516">
    <property type="protein sequence ID" value="AKB79190.1"/>
    <property type="molecule type" value="Genomic_DNA"/>
</dbReference>
<proteinExistence type="predicted"/>
<dbReference type="GeneID" id="24832012"/>
<feature type="transmembrane region" description="Helical" evidence="1">
    <location>
        <begin position="67"/>
        <end position="85"/>
    </location>
</feature>
<dbReference type="HOGENOM" id="CLU_089198_0_0_2"/>
<gene>
    <name evidence="2" type="ORF">MSHOH_2707</name>
</gene>
<evidence type="ECO:0000313" key="2">
    <source>
        <dbReference type="EMBL" id="AKB79190.1"/>
    </source>
</evidence>
<dbReference type="RefSeq" id="WP_048140672.1">
    <property type="nucleotide sequence ID" value="NZ_CP009516.1"/>
</dbReference>
<dbReference type="KEGG" id="mhor:MSHOH_2707"/>
<name>A0A0E3WV39_9EURY</name>
<dbReference type="PATRIC" id="fig|1434110.4.peg.3494"/>
<organism evidence="2 3">
    <name type="scientific">Methanosarcina horonobensis HB-1 = JCM 15518</name>
    <dbReference type="NCBI Taxonomy" id="1434110"/>
    <lineage>
        <taxon>Archaea</taxon>
        <taxon>Methanobacteriati</taxon>
        <taxon>Methanobacteriota</taxon>
        <taxon>Stenosarchaea group</taxon>
        <taxon>Methanomicrobia</taxon>
        <taxon>Methanosarcinales</taxon>
        <taxon>Methanosarcinaceae</taxon>
        <taxon>Methanosarcina</taxon>
    </lineage>
</organism>
<dbReference type="AlphaFoldDB" id="A0A0E3WV39"/>
<dbReference type="Proteomes" id="UP000033101">
    <property type="component" value="Chromosome"/>
</dbReference>
<dbReference type="OrthoDB" id="137810at2157"/>
<keyword evidence="1" id="KW-0812">Transmembrane</keyword>
<feature type="transmembrane region" description="Helical" evidence="1">
    <location>
        <begin position="91"/>
        <end position="114"/>
    </location>
</feature>
<accession>A0A0E3WV39</accession>
<reference evidence="2 3" key="1">
    <citation type="submission" date="2014-07" db="EMBL/GenBank/DDBJ databases">
        <title>Methanogenic archaea and the global carbon cycle.</title>
        <authorList>
            <person name="Henriksen J.R."/>
            <person name="Luke J."/>
            <person name="Reinhart S."/>
            <person name="Benedict M.N."/>
            <person name="Youngblut N.D."/>
            <person name="Metcalf M.E."/>
            <person name="Whitaker R.J."/>
            <person name="Metcalf W.W."/>
        </authorList>
    </citation>
    <scope>NUCLEOTIDE SEQUENCE [LARGE SCALE GENOMIC DNA]</scope>
    <source>
        <strain evidence="2 3">HB-1</strain>
    </source>
</reference>
<sequence length="245" mass="28240">MYNQSEFGNLENYLLEKKSFKKTSCEHTLNTYVFTGEVELKKHRFKKFSLLLINTYDEKALEILSKFFFLLCITIALVTIINFLGNDIADWFYILGIVFSLIPLIISLCIQNVLEYYQDTFCKKCGNKLACEEVGEPIMKETSSFGDYTLTVTRHWKCRYCGNVDTRESSENIFAEQGEMLPAVSLKGIECRKCGGIGTIVETKRPDIKEIGKKRLTRRYYNCTLCDHEDISESEEITFHGTHTG</sequence>
<keyword evidence="1" id="KW-1133">Transmembrane helix</keyword>
<evidence type="ECO:0000256" key="1">
    <source>
        <dbReference type="SAM" id="Phobius"/>
    </source>
</evidence>
<evidence type="ECO:0000313" key="3">
    <source>
        <dbReference type="Proteomes" id="UP000033101"/>
    </source>
</evidence>
<keyword evidence="3" id="KW-1185">Reference proteome</keyword>